<name>A0A6A4L3Y9_9ERIC</name>
<evidence type="ECO:0000313" key="2">
    <source>
        <dbReference type="EMBL" id="KAE9452345.1"/>
    </source>
</evidence>
<gene>
    <name evidence="2" type="ORF">C3L33_15754</name>
</gene>
<dbReference type="AlphaFoldDB" id="A0A6A4L3Y9"/>
<protein>
    <submittedName>
        <fullName evidence="2">Uncharacterized protein</fullName>
    </submittedName>
</protein>
<keyword evidence="3" id="KW-1185">Reference proteome</keyword>
<organism evidence="2 3">
    <name type="scientific">Rhododendron williamsianum</name>
    <dbReference type="NCBI Taxonomy" id="262921"/>
    <lineage>
        <taxon>Eukaryota</taxon>
        <taxon>Viridiplantae</taxon>
        <taxon>Streptophyta</taxon>
        <taxon>Embryophyta</taxon>
        <taxon>Tracheophyta</taxon>
        <taxon>Spermatophyta</taxon>
        <taxon>Magnoliopsida</taxon>
        <taxon>eudicotyledons</taxon>
        <taxon>Gunneridae</taxon>
        <taxon>Pentapetalae</taxon>
        <taxon>asterids</taxon>
        <taxon>Ericales</taxon>
        <taxon>Ericaceae</taxon>
        <taxon>Ericoideae</taxon>
        <taxon>Rhodoreae</taxon>
        <taxon>Rhododendron</taxon>
    </lineage>
</organism>
<dbReference type="Proteomes" id="UP000428333">
    <property type="component" value="Linkage Group LG09"/>
</dbReference>
<evidence type="ECO:0000256" key="1">
    <source>
        <dbReference type="SAM" id="SignalP"/>
    </source>
</evidence>
<reference evidence="2 3" key="1">
    <citation type="journal article" date="2019" name="Genome Biol. Evol.">
        <title>The Rhododendron genome and chromosomal organization provide insight into shared whole-genome duplications across the heath family (Ericaceae).</title>
        <authorList>
            <person name="Soza V.L."/>
            <person name="Lindsley D."/>
            <person name="Waalkes A."/>
            <person name="Ramage E."/>
            <person name="Patwardhan R.P."/>
            <person name="Burton J.N."/>
            <person name="Adey A."/>
            <person name="Kumar A."/>
            <person name="Qiu R."/>
            <person name="Shendure J."/>
            <person name="Hall B."/>
        </authorList>
    </citation>
    <scope>NUCLEOTIDE SEQUENCE [LARGE SCALE GENOMIC DNA]</scope>
    <source>
        <strain evidence="2">RSF 1966-606</strain>
    </source>
</reference>
<accession>A0A6A4L3Y9</accession>
<feature type="non-terminal residue" evidence="2">
    <location>
        <position position="1"/>
    </location>
</feature>
<proteinExistence type="predicted"/>
<feature type="signal peptide" evidence="1">
    <location>
        <begin position="1"/>
        <end position="15"/>
    </location>
</feature>
<keyword evidence="1" id="KW-0732">Signal</keyword>
<dbReference type="EMBL" id="QEFC01002421">
    <property type="protein sequence ID" value="KAE9452345.1"/>
    <property type="molecule type" value="Genomic_DNA"/>
</dbReference>
<feature type="chain" id="PRO_5025515158" evidence="1">
    <location>
        <begin position="16"/>
        <end position="132"/>
    </location>
</feature>
<dbReference type="OrthoDB" id="5414888at2759"/>
<sequence length="132" mass="14984">MVLLLLMLTIYPSFYVDKPTLVQSFKAVWTFLGSYFEVVFLNLKECPPEHLFDSVLPYKRHLFLAVELNGKLNYNKLEIYGISLSILRTGQSCLLRNLQVWALAAGKKTEMLATCGSDAVINLWHDSNAVIV</sequence>
<evidence type="ECO:0000313" key="3">
    <source>
        <dbReference type="Proteomes" id="UP000428333"/>
    </source>
</evidence>
<comment type="caution">
    <text evidence="2">The sequence shown here is derived from an EMBL/GenBank/DDBJ whole genome shotgun (WGS) entry which is preliminary data.</text>
</comment>